<keyword evidence="2" id="KW-1133">Transmembrane helix</keyword>
<evidence type="ECO:0000259" key="4">
    <source>
        <dbReference type="PROSITE" id="PS50011"/>
    </source>
</evidence>
<sequence length="237" mass="27642">MIRNQRLTVDDSTDKQQRFRDRVQSENQAHAERKSPFPKYSTCQGYLDVRNNANKVWRRRYFVLNNNFLLCGTTEHCEELEKVIPLEGSNFASTITNTDTTFELKIRYLNLQFRAGSPQMCRFWAENIQKASTLKIKDIYRGHTKLILFFVVVIYLLKRFLKTLGASESQNSKVVAAEHRITGAECAIKIVDKRCCDQKALRSEIQILKQLDHKSIVKLLDLFEKQKIFVHCHGKVI</sequence>
<evidence type="ECO:0000313" key="5">
    <source>
        <dbReference type="EMBL" id="ETO33875.1"/>
    </source>
</evidence>
<proteinExistence type="predicted"/>
<dbReference type="InterPro" id="IPR011993">
    <property type="entry name" value="PH-like_dom_sf"/>
</dbReference>
<evidence type="ECO:0000256" key="1">
    <source>
        <dbReference type="SAM" id="MobiDB-lite"/>
    </source>
</evidence>
<evidence type="ECO:0000313" key="6">
    <source>
        <dbReference type="Proteomes" id="UP000023152"/>
    </source>
</evidence>
<protein>
    <submittedName>
        <fullName evidence="5">Protein kinase domain containing protein</fullName>
    </submittedName>
</protein>
<dbReference type="GO" id="GO:0005524">
    <property type="term" value="F:ATP binding"/>
    <property type="evidence" value="ECO:0007669"/>
    <property type="project" value="InterPro"/>
</dbReference>
<dbReference type="AlphaFoldDB" id="X6P5U2"/>
<feature type="compositionally biased region" description="Basic and acidic residues" evidence="1">
    <location>
        <begin position="8"/>
        <end position="35"/>
    </location>
</feature>
<keyword evidence="5" id="KW-0418">Kinase</keyword>
<feature type="non-terminal residue" evidence="5">
    <location>
        <position position="237"/>
    </location>
</feature>
<dbReference type="InterPro" id="IPR011009">
    <property type="entry name" value="Kinase-like_dom_sf"/>
</dbReference>
<keyword evidence="6" id="KW-1185">Reference proteome</keyword>
<feature type="transmembrane region" description="Helical" evidence="2">
    <location>
        <begin position="139"/>
        <end position="157"/>
    </location>
</feature>
<organism evidence="5 6">
    <name type="scientific">Reticulomyxa filosa</name>
    <dbReference type="NCBI Taxonomy" id="46433"/>
    <lineage>
        <taxon>Eukaryota</taxon>
        <taxon>Sar</taxon>
        <taxon>Rhizaria</taxon>
        <taxon>Retaria</taxon>
        <taxon>Foraminifera</taxon>
        <taxon>Monothalamids</taxon>
        <taxon>Reticulomyxidae</taxon>
        <taxon>Reticulomyxa</taxon>
    </lineage>
</organism>
<keyword evidence="2" id="KW-0812">Transmembrane</keyword>
<name>X6P5U2_RETFI</name>
<dbReference type="InterPro" id="IPR000719">
    <property type="entry name" value="Prot_kinase_dom"/>
</dbReference>
<dbReference type="PROSITE" id="PS50011">
    <property type="entry name" value="PROTEIN_KINASE_DOM"/>
    <property type="match status" value="1"/>
</dbReference>
<dbReference type="EMBL" id="ASPP01003075">
    <property type="protein sequence ID" value="ETO33875.1"/>
    <property type="molecule type" value="Genomic_DNA"/>
</dbReference>
<feature type="region of interest" description="Disordered" evidence="1">
    <location>
        <begin position="1"/>
        <end position="37"/>
    </location>
</feature>
<evidence type="ECO:0000256" key="2">
    <source>
        <dbReference type="SAM" id="Phobius"/>
    </source>
</evidence>
<accession>X6P5U2</accession>
<keyword evidence="2" id="KW-0472">Membrane</keyword>
<dbReference type="SMART" id="SM00233">
    <property type="entry name" value="PH"/>
    <property type="match status" value="1"/>
</dbReference>
<dbReference type="Proteomes" id="UP000023152">
    <property type="component" value="Unassembled WGS sequence"/>
</dbReference>
<comment type="caution">
    <text evidence="5">The sequence shown here is derived from an EMBL/GenBank/DDBJ whole genome shotgun (WGS) entry which is preliminary data.</text>
</comment>
<feature type="domain" description="PH" evidence="3">
    <location>
        <begin position="40"/>
        <end position="133"/>
    </location>
</feature>
<dbReference type="PROSITE" id="PS50003">
    <property type="entry name" value="PH_DOMAIN"/>
    <property type="match status" value="1"/>
</dbReference>
<evidence type="ECO:0000259" key="3">
    <source>
        <dbReference type="PROSITE" id="PS50003"/>
    </source>
</evidence>
<dbReference type="Pfam" id="PF00069">
    <property type="entry name" value="Pkinase"/>
    <property type="match status" value="1"/>
</dbReference>
<gene>
    <name evidence="5" type="ORF">RFI_03220</name>
</gene>
<keyword evidence="5" id="KW-0808">Transferase</keyword>
<dbReference type="SUPFAM" id="SSF50729">
    <property type="entry name" value="PH domain-like"/>
    <property type="match status" value="1"/>
</dbReference>
<dbReference type="Gene3D" id="3.30.200.20">
    <property type="entry name" value="Phosphorylase Kinase, domain 1"/>
    <property type="match status" value="1"/>
</dbReference>
<reference evidence="5 6" key="1">
    <citation type="journal article" date="2013" name="Curr. Biol.">
        <title>The Genome of the Foraminiferan Reticulomyxa filosa.</title>
        <authorList>
            <person name="Glockner G."/>
            <person name="Hulsmann N."/>
            <person name="Schleicher M."/>
            <person name="Noegel A.A."/>
            <person name="Eichinger L."/>
            <person name="Gallinger C."/>
            <person name="Pawlowski J."/>
            <person name="Sierra R."/>
            <person name="Euteneuer U."/>
            <person name="Pillet L."/>
            <person name="Moustafa A."/>
            <person name="Platzer M."/>
            <person name="Groth M."/>
            <person name="Szafranski K."/>
            <person name="Schliwa M."/>
        </authorList>
    </citation>
    <scope>NUCLEOTIDE SEQUENCE [LARGE SCALE GENOMIC DNA]</scope>
</reference>
<dbReference type="InterPro" id="IPR001849">
    <property type="entry name" value="PH_domain"/>
</dbReference>
<dbReference type="SUPFAM" id="SSF56112">
    <property type="entry name" value="Protein kinase-like (PK-like)"/>
    <property type="match status" value="1"/>
</dbReference>
<dbReference type="Pfam" id="PF00169">
    <property type="entry name" value="PH"/>
    <property type="match status" value="1"/>
</dbReference>
<dbReference type="Gene3D" id="2.30.29.30">
    <property type="entry name" value="Pleckstrin-homology domain (PH domain)/Phosphotyrosine-binding domain (PTB)"/>
    <property type="match status" value="1"/>
</dbReference>
<dbReference type="GO" id="GO:0004672">
    <property type="term" value="F:protein kinase activity"/>
    <property type="evidence" value="ECO:0007669"/>
    <property type="project" value="InterPro"/>
</dbReference>
<feature type="domain" description="Protein kinase" evidence="4">
    <location>
        <begin position="160"/>
        <end position="237"/>
    </location>
</feature>